<reference evidence="3 4" key="1">
    <citation type="journal article" date="2013" name="Nat. Genet.">
        <title>The high-quality draft genome of peach (Prunus persica) identifies unique patterns of genetic diversity, domestication and genome evolution.</title>
        <authorList>
            <consortium name="International Peach Genome Initiative"/>
            <person name="Verde I."/>
            <person name="Abbott A.G."/>
            <person name="Scalabrin S."/>
            <person name="Jung S."/>
            <person name="Shu S."/>
            <person name="Marroni F."/>
            <person name="Zhebentyayeva T."/>
            <person name="Dettori M.T."/>
            <person name="Grimwood J."/>
            <person name="Cattonaro F."/>
            <person name="Zuccolo A."/>
            <person name="Rossini L."/>
            <person name="Jenkins J."/>
            <person name="Vendramin E."/>
            <person name="Meisel L.A."/>
            <person name="Decroocq V."/>
            <person name="Sosinski B."/>
            <person name="Prochnik S."/>
            <person name="Mitros T."/>
            <person name="Policriti A."/>
            <person name="Cipriani G."/>
            <person name="Dondini L."/>
            <person name="Ficklin S."/>
            <person name="Goodstein D.M."/>
            <person name="Xuan P."/>
            <person name="Del Fabbro C."/>
            <person name="Aramini V."/>
            <person name="Copetti D."/>
            <person name="Gonzalez S."/>
            <person name="Horner D.S."/>
            <person name="Falchi R."/>
            <person name="Lucas S."/>
            <person name="Mica E."/>
            <person name="Maldonado J."/>
            <person name="Lazzari B."/>
            <person name="Bielenberg D."/>
            <person name="Pirona R."/>
            <person name="Miculan M."/>
            <person name="Barakat A."/>
            <person name="Testolin R."/>
            <person name="Stella A."/>
            <person name="Tartarini S."/>
            <person name="Tonutti P."/>
            <person name="Arus P."/>
            <person name="Orellana A."/>
            <person name="Wells C."/>
            <person name="Main D."/>
            <person name="Vizzotto G."/>
            <person name="Silva H."/>
            <person name="Salamini F."/>
            <person name="Schmutz J."/>
            <person name="Morgante M."/>
            <person name="Rokhsar D.S."/>
        </authorList>
    </citation>
    <scope>NUCLEOTIDE SEQUENCE [LARGE SCALE GENOMIC DNA]</scope>
    <source>
        <strain evidence="4">cv. Nemared</strain>
    </source>
</reference>
<feature type="repeat" description="PPR" evidence="2">
    <location>
        <begin position="492"/>
        <end position="526"/>
    </location>
</feature>
<dbReference type="Gene3D" id="1.25.40.10">
    <property type="entry name" value="Tetratricopeptide repeat domain"/>
    <property type="match status" value="4"/>
</dbReference>
<dbReference type="GO" id="GO:0003729">
    <property type="term" value="F:mRNA binding"/>
    <property type="evidence" value="ECO:0007669"/>
    <property type="project" value="UniProtKB-ARBA"/>
</dbReference>
<dbReference type="Proteomes" id="UP000006882">
    <property type="component" value="Chromosome G5"/>
</dbReference>
<evidence type="ECO:0000256" key="2">
    <source>
        <dbReference type="PROSITE-ProRule" id="PRU00708"/>
    </source>
</evidence>
<accession>A0A251P9W4</accession>
<dbReference type="GO" id="GO:0003723">
    <property type="term" value="F:RNA binding"/>
    <property type="evidence" value="ECO:0000318"/>
    <property type="project" value="GO_Central"/>
</dbReference>
<dbReference type="InterPro" id="IPR011990">
    <property type="entry name" value="TPR-like_helical_dom_sf"/>
</dbReference>
<dbReference type="PANTHER" id="PTHR47926:SF347">
    <property type="entry name" value="PENTATRICOPEPTIDE REPEAT-CONTAINING PROTEIN"/>
    <property type="match status" value="1"/>
</dbReference>
<keyword evidence="1" id="KW-0677">Repeat</keyword>
<dbReference type="Pfam" id="PF13041">
    <property type="entry name" value="PPR_2"/>
    <property type="match status" value="3"/>
</dbReference>
<dbReference type="Gramene" id="ONI08377">
    <property type="protein sequence ID" value="ONI08377"/>
    <property type="gene ID" value="PRUPE_5G174400"/>
</dbReference>
<dbReference type="OrthoDB" id="1138637at2759"/>
<feature type="repeat" description="PPR" evidence="2">
    <location>
        <begin position="562"/>
        <end position="592"/>
    </location>
</feature>
<dbReference type="EMBL" id="CM007655">
    <property type="protein sequence ID" value="ONI08378.1"/>
    <property type="molecule type" value="Genomic_DNA"/>
</dbReference>
<dbReference type="PROSITE" id="PS51375">
    <property type="entry name" value="PPR"/>
    <property type="match status" value="6"/>
</dbReference>
<dbReference type="InterPro" id="IPR046960">
    <property type="entry name" value="PPR_At4g14850-like_plant"/>
</dbReference>
<proteinExistence type="predicted"/>
<evidence type="ECO:0008006" key="5">
    <source>
        <dbReference type="Google" id="ProtNLM"/>
    </source>
</evidence>
<dbReference type="NCBIfam" id="TIGR00756">
    <property type="entry name" value="PPR"/>
    <property type="match status" value="5"/>
</dbReference>
<gene>
    <name evidence="3" type="ORF">PRUPE_5G174400</name>
</gene>
<feature type="repeat" description="PPR" evidence="2">
    <location>
        <begin position="628"/>
        <end position="663"/>
    </location>
</feature>
<dbReference type="PANTHER" id="PTHR47926">
    <property type="entry name" value="PENTATRICOPEPTIDE REPEAT-CONTAINING PROTEIN"/>
    <property type="match status" value="1"/>
</dbReference>
<feature type="repeat" description="PPR" evidence="2">
    <location>
        <begin position="593"/>
        <end position="627"/>
    </location>
</feature>
<dbReference type="Pfam" id="PF20431">
    <property type="entry name" value="E_motif"/>
    <property type="match status" value="1"/>
</dbReference>
<feature type="repeat" description="PPR" evidence="2">
    <location>
        <begin position="290"/>
        <end position="324"/>
    </location>
</feature>
<dbReference type="Gramene" id="ONI08378">
    <property type="protein sequence ID" value="ONI08378"/>
    <property type="gene ID" value="PRUPE_5G174400"/>
</dbReference>
<reference evidence="3" key="2">
    <citation type="submission" date="2016-12" db="EMBL/GenBank/DDBJ databases">
        <title>WGS assembly of Prunus persica.</title>
        <authorList>
            <person name="Verde I."/>
            <person name="Jenkins J."/>
            <person name="Dondini L."/>
            <person name="Micali S."/>
            <person name="Pagliarani G."/>
            <person name="Vendramin E."/>
            <person name="Paris R."/>
            <person name="Aramini V."/>
            <person name="Gazza L."/>
            <person name="Rossini L."/>
            <person name="Bassi D."/>
            <person name="Troggio M."/>
            <person name="Shu S."/>
            <person name="Grimwood J.H."/>
            <person name="Tartarini S."/>
            <person name="Dettori M.T."/>
            <person name="Schmutz J."/>
        </authorList>
    </citation>
    <scope>NUCLEOTIDE SEQUENCE</scope>
</reference>
<organism evidence="3 4">
    <name type="scientific">Prunus persica</name>
    <name type="common">Peach</name>
    <name type="synonym">Amygdalus persica</name>
    <dbReference type="NCBI Taxonomy" id="3760"/>
    <lineage>
        <taxon>Eukaryota</taxon>
        <taxon>Viridiplantae</taxon>
        <taxon>Streptophyta</taxon>
        <taxon>Embryophyta</taxon>
        <taxon>Tracheophyta</taxon>
        <taxon>Spermatophyta</taxon>
        <taxon>Magnoliopsida</taxon>
        <taxon>eudicotyledons</taxon>
        <taxon>Gunneridae</taxon>
        <taxon>Pentapetalae</taxon>
        <taxon>rosids</taxon>
        <taxon>fabids</taxon>
        <taxon>Rosales</taxon>
        <taxon>Rosaceae</taxon>
        <taxon>Amygdaloideae</taxon>
        <taxon>Amygdaleae</taxon>
        <taxon>Prunus</taxon>
    </lineage>
</organism>
<name>A0A251P9W4_PRUPE</name>
<dbReference type="InterPro" id="IPR002885">
    <property type="entry name" value="PPR_rpt"/>
</dbReference>
<dbReference type="SUPFAM" id="SSF81901">
    <property type="entry name" value="HCP-like"/>
    <property type="match status" value="1"/>
</dbReference>
<dbReference type="AlphaFoldDB" id="A0A251P9W4"/>
<dbReference type="EMBL" id="CM007655">
    <property type="protein sequence ID" value="ONI08377.1"/>
    <property type="molecule type" value="Genomic_DNA"/>
</dbReference>
<evidence type="ECO:0000313" key="3">
    <source>
        <dbReference type="EMBL" id="ONI08377.1"/>
    </source>
</evidence>
<keyword evidence="4" id="KW-1185">Reference proteome</keyword>
<dbReference type="FunFam" id="1.25.40.10:FF:000090">
    <property type="entry name" value="Pentatricopeptide repeat-containing protein, chloroplastic"/>
    <property type="match status" value="1"/>
</dbReference>
<protein>
    <recommendedName>
        <fullName evidence="5">DYW domain-containing protein</fullName>
    </recommendedName>
</protein>
<sequence>MAVARPLDFYSVHTYGHGLHQHNPLRPSEALQYKLRGASKPCLVSFSSKFHTFCSKVQFLQNPSRKSIFGRGLSRDSSLDEVLSAGQLIKEYVEDGNCEDAITLYVKMLEFGLPVEEFRFFPCLIKAFGGFSDVGKAREIHGHVLKLGVLDDVYDVNSLLGVYWKYGAIEDAVQMFEKMCKRDLVSWNTMISGLCHSGDYMGSLRMFSRMIHDHWVLPNRVACLSALTSCSSVQSLVHGRELHGFVMKREIDTDQFLVSGLIDMYMKCGDVKNAEYVFRSIINEESIRGNPVIWNVMISGYVFNGCLSHAVEVFLEMLSIGLSPDTSTMVAVIVLCSQMLDLAFGRQMHKFCFGIQLNNDARVETALMDMYFKCGDSKAGLEIFQRSLNRNMVMWGAIISNFAQSSRPDEALNLFHSYILEYGFVDSVIILAVLRACSSLTAKTRGVEIHGLVVKLGFDSDVFVGGALVDMYAKCKDIELAQKVFYRLPARDLVSWNALISGYTQNECLDEALKAFLDMQFEKVRPNAVTIASILSVCAQLSVMMLCKEVHGYLLRKDFESNILVSNSLITTYAKCGDISSSWAIFEKMPERNEVSWNSILLGLGMHGHADETFGLFERMETAGMKPDHATFTALLSACSHAGRVEEGLKYFKRMVQDYKIEPQLEQYTCMVDLLGRAGHLSHAYDIILTMPCVPDDRIWGSLLGSCKIHGDERLAEIVADHIFELDPTSIGYRTLLANLYEDYGKWNEVTRIRSDIRGMGLKKTPGCSWIEVDSNVHIFTAGDQSHNQSDEIYTIIESLTSEIRKAGYIPQPLTVSVGLDEVSNENLISFKDDDLLYSVASRKNNQKVSTEMMIGSFSVNC</sequence>
<dbReference type="eggNOG" id="KOG4197">
    <property type="taxonomic scope" value="Eukaryota"/>
</dbReference>
<evidence type="ECO:0000256" key="1">
    <source>
        <dbReference type="ARBA" id="ARBA00022737"/>
    </source>
</evidence>
<dbReference type="InterPro" id="IPR046848">
    <property type="entry name" value="E_motif"/>
</dbReference>
<evidence type="ECO:0000313" key="4">
    <source>
        <dbReference type="Proteomes" id="UP000006882"/>
    </source>
</evidence>
<dbReference type="Pfam" id="PF01535">
    <property type="entry name" value="PPR"/>
    <property type="match status" value="5"/>
</dbReference>
<feature type="repeat" description="PPR" evidence="2">
    <location>
        <begin position="183"/>
        <end position="217"/>
    </location>
</feature>
<dbReference type="FunFam" id="1.25.40.10:FF:000073">
    <property type="entry name" value="Pentatricopeptide repeat-containing protein chloroplastic"/>
    <property type="match status" value="1"/>
</dbReference>
<dbReference type="GO" id="GO:0009451">
    <property type="term" value="P:RNA modification"/>
    <property type="evidence" value="ECO:0000318"/>
    <property type="project" value="GO_Central"/>
</dbReference>